<dbReference type="PROSITE" id="PS50995">
    <property type="entry name" value="HTH_MARR_2"/>
    <property type="match status" value="1"/>
</dbReference>
<dbReference type="EMBL" id="MZMT01000014">
    <property type="protein sequence ID" value="PIO46017.1"/>
    <property type="molecule type" value="Genomic_DNA"/>
</dbReference>
<dbReference type="PANTHER" id="PTHR42756">
    <property type="entry name" value="TRANSCRIPTIONAL REGULATOR, MARR"/>
    <property type="match status" value="1"/>
</dbReference>
<dbReference type="PANTHER" id="PTHR42756:SF1">
    <property type="entry name" value="TRANSCRIPTIONAL REPRESSOR OF EMRAB OPERON"/>
    <property type="match status" value="1"/>
</dbReference>
<accession>A0A2N9W2P9</accession>
<evidence type="ECO:0000256" key="1">
    <source>
        <dbReference type="ARBA" id="ARBA00023015"/>
    </source>
</evidence>
<dbReference type="GO" id="GO:0003677">
    <property type="term" value="F:DNA binding"/>
    <property type="evidence" value="ECO:0007669"/>
    <property type="project" value="UniProtKB-KW"/>
</dbReference>
<reference evidence="5 6" key="1">
    <citation type="journal article" date="2017" name="Int J Environ Stud">
        <title>Does the Miocene-Pliocene relict legume Oxytropis triphylla form nitrogen-fixing nodules with a combination of bacterial strains?</title>
        <authorList>
            <person name="Safronova V."/>
            <person name="Belimov A."/>
            <person name="Sazanova A."/>
            <person name="Kuznetsova I."/>
            <person name="Popova J."/>
            <person name="Andronov E."/>
            <person name="Verkhozina A."/>
            <person name="Tikhonovich I."/>
        </authorList>
    </citation>
    <scope>NUCLEOTIDE SEQUENCE [LARGE SCALE GENOMIC DNA]</scope>
    <source>
        <strain evidence="5 6">Tri-38</strain>
    </source>
</reference>
<dbReference type="InterPro" id="IPR000835">
    <property type="entry name" value="HTH_MarR-typ"/>
</dbReference>
<dbReference type="SMART" id="SM00347">
    <property type="entry name" value="HTH_MARR"/>
    <property type="match status" value="1"/>
</dbReference>
<dbReference type="AlphaFoldDB" id="A0A2N9W2P9"/>
<proteinExistence type="predicted"/>
<organism evidence="5 6">
    <name type="scientific">Phyllobacterium zundukense</name>
    <dbReference type="NCBI Taxonomy" id="1867719"/>
    <lineage>
        <taxon>Bacteria</taxon>
        <taxon>Pseudomonadati</taxon>
        <taxon>Pseudomonadota</taxon>
        <taxon>Alphaproteobacteria</taxon>
        <taxon>Hyphomicrobiales</taxon>
        <taxon>Phyllobacteriaceae</taxon>
        <taxon>Phyllobacterium</taxon>
    </lineage>
</organism>
<dbReference type="PRINTS" id="PR00598">
    <property type="entry name" value="HTHMARR"/>
</dbReference>
<dbReference type="Pfam" id="PF01047">
    <property type="entry name" value="MarR"/>
    <property type="match status" value="1"/>
</dbReference>
<sequence length="145" mass="16364">MPHQTPHNLFVDELGKASRKLRTLFDARVKKLGLTLARAKTLVLLSRLGVLNQKELAEELEIETPTMVRLLDGLEKQGLIERRAVEGDRRAKQIVITALGLDLAEEVNRLAQALRAEILQDVDEKELLNAIEVLRTVNRKINDLS</sequence>
<evidence type="ECO:0000313" key="5">
    <source>
        <dbReference type="EMBL" id="PIO46017.1"/>
    </source>
</evidence>
<dbReference type="OrthoDB" id="8452803at2"/>
<evidence type="ECO:0000313" key="6">
    <source>
        <dbReference type="Proteomes" id="UP000232163"/>
    </source>
</evidence>
<dbReference type="InterPro" id="IPR023187">
    <property type="entry name" value="Tscrpt_reg_MarR-type_CS"/>
</dbReference>
<keyword evidence="2" id="KW-0238">DNA-binding</keyword>
<dbReference type="PROSITE" id="PS01117">
    <property type="entry name" value="HTH_MARR_1"/>
    <property type="match status" value="1"/>
</dbReference>
<evidence type="ECO:0000256" key="2">
    <source>
        <dbReference type="ARBA" id="ARBA00023125"/>
    </source>
</evidence>
<name>A0A2N9W2P9_9HYPH</name>
<protein>
    <submittedName>
        <fullName evidence="5">MarR family transcriptional regulator</fullName>
    </submittedName>
</protein>
<feature type="domain" description="HTH marR-type" evidence="4">
    <location>
        <begin position="7"/>
        <end position="143"/>
    </location>
</feature>
<dbReference type="InterPro" id="IPR036390">
    <property type="entry name" value="WH_DNA-bd_sf"/>
</dbReference>
<keyword evidence="3" id="KW-0804">Transcription</keyword>
<dbReference type="SUPFAM" id="SSF46785">
    <property type="entry name" value="Winged helix' DNA-binding domain"/>
    <property type="match status" value="1"/>
</dbReference>
<dbReference type="KEGG" id="pht:BLM14_04755"/>
<evidence type="ECO:0000256" key="3">
    <source>
        <dbReference type="ARBA" id="ARBA00023163"/>
    </source>
</evidence>
<evidence type="ECO:0000259" key="4">
    <source>
        <dbReference type="PROSITE" id="PS50995"/>
    </source>
</evidence>
<comment type="caution">
    <text evidence="5">The sequence shown here is derived from an EMBL/GenBank/DDBJ whole genome shotgun (WGS) entry which is preliminary data.</text>
</comment>
<dbReference type="Gene3D" id="1.10.10.10">
    <property type="entry name" value="Winged helix-like DNA-binding domain superfamily/Winged helix DNA-binding domain"/>
    <property type="match status" value="1"/>
</dbReference>
<keyword evidence="6" id="KW-1185">Reference proteome</keyword>
<keyword evidence="1" id="KW-0805">Transcription regulation</keyword>
<dbReference type="GO" id="GO:0003700">
    <property type="term" value="F:DNA-binding transcription factor activity"/>
    <property type="evidence" value="ECO:0007669"/>
    <property type="project" value="InterPro"/>
</dbReference>
<dbReference type="Proteomes" id="UP000232163">
    <property type="component" value="Unassembled WGS sequence"/>
</dbReference>
<gene>
    <name evidence="5" type="ORF">B5P45_05685</name>
</gene>
<dbReference type="RefSeq" id="WP_099998337.1">
    <property type="nucleotide sequence ID" value="NZ_CP017940.1"/>
</dbReference>
<dbReference type="InterPro" id="IPR036388">
    <property type="entry name" value="WH-like_DNA-bd_sf"/>
</dbReference>